<comment type="similarity">
    <text evidence="3">Belongs to the Tom20 family.</text>
</comment>
<keyword evidence="8 11" id="KW-1133">Transmembrane helix</keyword>
<dbReference type="InterPro" id="IPR011990">
    <property type="entry name" value="TPR-like_helical_dom_sf"/>
</dbReference>
<keyword evidence="9" id="KW-0496">Mitochondrion</keyword>
<dbReference type="AlphaFoldDB" id="A0A8T2Q508"/>
<evidence type="ECO:0000256" key="8">
    <source>
        <dbReference type="ARBA" id="ARBA00022989"/>
    </source>
</evidence>
<proteinExistence type="inferred from homology"/>
<feature type="transmembrane region" description="Helical" evidence="11">
    <location>
        <begin position="180"/>
        <end position="197"/>
    </location>
</feature>
<reference evidence="12" key="1">
    <citation type="submission" date="2021-08" db="EMBL/GenBank/DDBJ databases">
        <title>WGS assembly of Ceratopteris richardii.</title>
        <authorList>
            <person name="Marchant D.B."/>
            <person name="Chen G."/>
            <person name="Jenkins J."/>
            <person name="Shu S."/>
            <person name="Leebens-Mack J."/>
            <person name="Grimwood J."/>
            <person name="Schmutz J."/>
            <person name="Soltis P."/>
            <person name="Soltis D."/>
            <person name="Chen Z.-H."/>
        </authorList>
    </citation>
    <scope>NUCLEOTIDE SEQUENCE</scope>
    <source>
        <strain evidence="12">Whitten #5841</strain>
        <tissue evidence="12">Leaf</tissue>
    </source>
</reference>
<evidence type="ECO:0000256" key="10">
    <source>
        <dbReference type="ARBA" id="ARBA00023136"/>
    </source>
</evidence>
<comment type="caution">
    <text evidence="12">The sequence shown here is derived from an EMBL/GenBank/DDBJ whole genome shotgun (WGS) entry which is preliminary data.</text>
</comment>
<accession>A0A8T2Q508</accession>
<evidence type="ECO:0000256" key="1">
    <source>
        <dbReference type="ARBA" id="ARBA00003450"/>
    </source>
</evidence>
<evidence type="ECO:0000256" key="9">
    <source>
        <dbReference type="ARBA" id="ARBA00023128"/>
    </source>
</evidence>
<dbReference type="GO" id="GO:0005742">
    <property type="term" value="C:mitochondrial outer membrane translocase complex"/>
    <property type="evidence" value="ECO:0007669"/>
    <property type="project" value="InterPro"/>
</dbReference>
<dbReference type="Pfam" id="PF06552">
    <property type="entry name" value="TOM20_plant"/>
    <property type="match status" value="1"/>
</dbReference>
<dbReference type="PANTHER" id="PTHR32409">
    <property type="entry name" value="MITOCHONDRIAL IMPORT RECEPTOR SUBUNIT TOM20-1-RELATED"/>
    <property type="match status" value="1"/>
</dbReference>
<dbReference type="OrthoDB" id="1056333at2759"/>
<protein>
    <recommendedName>
        <fullName evidence="14">Mitochondrial import receptor subunit TOM20</fullName>
    </recommendedName>
</protein>
<evidence type="ECO:0000256" key="4">
    <source>
        <dbReference type="ARBA" id="ARBA00022448"/>
    </source>
</evidence>
<evidence type="ECO:0000256" key="6">
    <source>
        <dbReference type="ARBA" id="ARBA00022787"/>
    </source>
</evidence>
<keyword evidence="6" id="KW-1000">Mitochondrion outer membrane</keyword>
<evidence type="ECO:0000313" key="13">
    <source>
        <dbReference type="Proteomes" id="UP000825935"/>
    </source>
</evidence>
<dbReference type="GO" id="GO:0045040">
    <property type="term" value="P:protein insertion into mitochondrial outer membrane"/>
    <property type="evidence" value="ECO:0007669"/>
    <property type="project" value="InterPro"/>
</dbReference>
<comment type="subcellular location">
    <subcellularLocation>
        <location evidence="2">Mitochondrion outer membrane</location>
        <topology evidence="2">Single-pass membrane protein</topology>
    </subcellularLocation>
</comment>
<dbReference type="SUPFAM" id="SSF48452">
    <property type="entry name" value="TPR-like"/>
    <property type="match status" value="1"/>
</dbReference>
<dbReference type="Gene3D" id="1.25.40.10">
    <property type="entry name" value="Tetratricopeptide repeat domain"/>
    <property type="match status" value="1"/>
</dbReference>
<dbReference type="GO" id="GO:0015031">
    <property type="term" value="P:protein transport"/>
    <property type="evidence" value="ECO:0007669"/>
    <property type="project" value="UniProtKB-KW"/>
</dbReference>
<evidence type="ECO:0000256" key="5">
    <source>
        <dbReference type="ARBA" id="ARBA00022692"/>
    </source>
</evidence>
<keyword evidence="7" id="KW-0653">Protein transport</keyword>
<dbReference type="InterPro" id="IPR010547">
    <property type="entry name" value="TOM20_imprt_rcpt"/>
</dbReference>
<keyword evidence="13" id="KW-1185">Reference proteome</keyword>
<keyword evidence="5 11" id="KW-0812">Transmembrane</keyword>
<evidence type="ECO:0000256" key="2">
    <source>
        <dbReference type="ARBA" id="ARBA00004572"/>
    </source>
</evidence>
<sequence>MDPDALLPRHQIERYFSAENVRDKIAADYAHAPLDAENLTKWGSLLLELAQFRQGQAAIDMIEESISKFEEALRLEPSRHQTRWCLGSAFTSQGFLMADAAEAYSCFKQATQCYRDALDEDQDNIQYLRALEMSLKAPSMYHELQKQQAAQKGSVGLKAARGGSFKGQNSIFPTGLKYDAIGWVIFALAIAAWIQMIRKKGFPTPPPPPPPSVT</sequence>
<evidence type="ECO:0008006" key="14">
    <source>
        <dbReference type="Google" id="ProtNLM"/>
    </source>
</evidence>
<evidence type="ECO:0000256" key="3">
    <source>
        <dbReference type="ARBA" id="ARBA00005792"/>
    </source>
</evidence>
<dbReference type="Proteomes" id="UP000825935">
    <property type="component" value="Chromosome 38"/>
</dbReference>
<organism evidence="12 13">
    <name type="scientific">Ceratopteris richardii</name>
    <name type="common">Triangle waterfern</name>
    <dbReference type="NCBI Taxonomy" id="49495"/>
    <lineage>
        <taxon>Eukaryota</taxon>
        <taxon>Viridiplantae</taxon>
        <taxon>Streptophyta</taxon>
        <taxon>Embryophyta</taxon>
        <taxon>Tracheophyta</taxon>
        <taxon>Polypodiopsida</taxon>
        <taxon>Polypodiidae</taxon>
        <taxon>Polypodiales</taxon>
        <taxon>Pteridineae</taxon>
        <taxon>Pteridaceae</taxon>
        <taxon>Parkerioideae</taxon>
        <taxon>Ceratopteris</taxon>
    </lineage>
</organism>
<dbReference type="EMBL" id="CM035443">
    <property type="protein sequence ID" value="KAH7278779.1"/>
    <property type="molecule type" value="Genomic_DNA"/>
</dbReference>
<gene>
    <name evidence="12" type="ORF">KP509_38G055900</name>
</gene>
<keyword evidence="4" id="KW-0813">Transport</keyword>
<evidence type="ECO:0000256" key="7">
    <source>
        <dbReference type="ARBA" id="ARBA00022927"/>
    </source>
</evidence>
<name>A0A8T2Q508_CERRI</name>
<evidence type="ECO:0000313" key="12">
    <source>
        <dbReference type="EMBL" id="KAH7278779.1"/>
    </source>
</evidence>
<dbReference type="PANTHER" id="PTHR32409:SF3">
    <property type="entry name" value="MITOCHONDRIAL IMPORT RECEPTOR SUBUNIT TOM20-1-RELATED"/>
    <property type="match status" value="1"/>
</dbReference>
<keyword evidence="10 11" id="KW-0472">Membrane</keyword>
<dbReference type="OMA" id="KAPQLHA"/>
<evidence type="ECO:0000256" key="11">
    <source>
        <dbReference type="SAM" id="Phobius"/>
    </source>
</evidence>
<comment type="function">
    <text evidence="1">Central component of the receptor complex responsible for the recognition and translocation of cytosolically synthesized mitochondrial preproteins. Together with TOM22 functions as the transit peptide receptor at the surface of the mitochondrion outer membrane and facilitates the movement of preproteins into the translocation pore.</text>
</comment>